<evidence type="ECO:0000313" key="2">
    <source>
        <dbReference type="Proteomes" id="UP001189429"/>
    </source>
</evidence>
<protein>
    <submittedName>
        <fullName evidence="1">Uncharacterized protein</fullName>
    </submittedName>
</protein>
<feature type="non-terminal residue" evidence="1">
    <location>
        <position position="1"/>
    </location>
</feature>
<comment type="caution">
    <text evidence="1">The sequence shown here is derived from an EMBL/GenBank/DDBJ whole genome shotgun (WGS) entry which is preliminary data.</text>
</comment>
<gene>
    <name evidence="1" type="ORF">PCOR1329_LOCUS82412</name>
</gene>
<dbReference type="EMBL" id="CAUYUJ010021847">
    <property type="protein sequence ID" value="CAK0907389.1"/>
    <property type="molecule type" value="Genomic_DNA"/>
</dbReference>
<organism evidence="1 2">
    <name type="scientific">Prorocentrum cordatum</name>
    <dbReference type="NCBI Taxonomy" id="2364126"/>
    <lineage>
        <taxon>Eukaryota</taxon>
        <taxon>Sar</taxon>
        <taxon>Alveolata</taxon>
        <taxon>Dinophyceae</taxon>
        <taxon>Prorocentrales</taxon>
        <taxon>Prorocentraceae</taxon>
        <taxon>Prorocentrum</taxon>
    </lineage>
</organism>
<dbReference type="Proteomes" id="UP001189429">
    <property type="component" value="Unassembled WGS sequence"/>
</dbReference>
<proteinExistence type="predicted"/>
<feature type="non-terminal residue" evidence="1">
    <location>
        <position position="114"/>
    </location>
</feature>
<accession>A0ABN9Y9N7</accession>
<keyword evidence="2" id="KW-1185">Reference proteome</keyword>
<name>A0ABN9Y9N7_9DINO</name>
<reference evidence="1" key="1">
    <citation type="submission" date="2023-10" db="EMBL/GenBank/DDBJ databases">
        <authorList>
            <person name="Chen Y."/>
            <person name="Shah S."/>
            <person name="Dougan E. K."/>
            <person name="Thang M."/>
            <person name="Chan C."/>
        </authorList>
    </citation>
    <scope>NUCLEOTIDE SEQUENCE [LARGE SCALE GENOMIC DNA]</scope>
</reference>
<evidence type="ECO:0000313" key="1">
    <source>
        <dbReference type="EMBL" id="CAK0907389.1"/>
    </source>
</evidence>
<sequence length="114" mass="12568">ALKLPALCFMPDAISALHRCIPEPVLRPGTSDKELQLMLATAGTPNGAVEDLEFHEAQQALHDLALDIRIPMRTHMSLSQLMQVEPDTMRAGVDVCFFEDSTFVVPELALLILE</sequence>